<reference evidence="1" key="1">
    <citation type="submission" date="2022-02" db="EMBL/GenBank/DDBJ databases">
        <title>Towards deciphering the DNA virus diversity associated with rodent species in the families Cricetidae and Heteromyidae.</title>
        <authorList>
            <person name="Lund M."/>
            <person name="Larsen B.B."/>
            <person name="Gryseels S."/>
            <person name="Kraberger S."/>
            <person name="Rowsey D.M."/>
            <person name="Steger L."/>
            <person name="Yule K.M."/>
            <person name="Upham N.S."/>
            <person name="Worobey M."/>
            <person name="Van Doorslaer K."/>
            <person name="Varsani A."/>
        </authorList>
    </citation>
    <scope>NUCLEOTIDE SEQUENCE</scope>
    <source>
        <strain evidence="1">NeonRodF8_30</strain>
    </source>
</reference>
<evidence type="ECO:0000313" key="1">
    <source>
        <dbReference type="EMBL" id="UPW41649.1"/>
    </source>
</evidence>
<dbReference type="EMBL" id="OM869643">
    <property type="protein sequence ID" value="UPW41649.1"/>
    <property type="molecule type" value="Genomic_DNA"/>
</dbReference>
<proteinExistence type="predicted"/>
<name>A0A976N2I0_9VIRU</name>
<sequence>MSYGLYAIRDVKTGFMTPTIEASDDAAARNFTHSIVNSDTILFSFAQDFSLYRIGTYDSDSALVTPLTPIQLIIEGSTAARYNGGAVHAD</sequence>
<organism evidence="1">
    <name type="scientific">Peromfec virus RodF8_30</name>
    <dbReference type="NCBI Taxonomy" id="2929368"/>
    <lineage>
        <taxon>Viruses</taxon>
        <taxon>Monodnaviria</taxon>
        <taxon>Sangervirae</taxon>
        <taxon>Phixviricota</taxon>
        <taxon>Malgrandaviricetes</taxon>
        <taxon>Petitvirales</taxon>
        <taxon>Microviridae</taxon>
    </lineage>
</organism>
<accession>A0A976N2I0</accession>
<dbReference type="InterPro" id="IPR046781">
    <property type="entry name" value="Phage_ORF5"/>
</dbReference>
<dbReference type="Pfam" id="PF20577">
    <property type="entry name" value="Phage_ORF5"/>
    <property type="match status" value="1"/>
</dbReference>
<protein>
    <submittedName>
        <fullName evidence="1">Nonstructural protein</fullName>
    </submittedName>
</protein>